<dbReference type="Gene3D" id="1.10.10.10">
    <property type="entry name" value="Winged helix-like DNA-binding domain superfamily/Winged helix DNA-binding domain"/>
    <property type="match status" value="1"/>
</dbReference>
<dbReference type="PANTHER" id="PTHR30419">
    <property type="entry name" value="HTH-TYPE TRANSCRIPTIONAL REGULATOR YBHD"/>
    <property type="match status" value="1"/>
</dbReference>
<dbReference type="InterPro" id="IPR037405">
    <property type="entry name" value="GbpR_PBP2"/>
</dbReference>
<dbReference type="PANTHER" id="PTHR30419:SF8">
    <property type="entry name" value="NITROGEN ASSIMILATION TRANSCRIPTIONAL ACTIVATOR-RELATED"/>
    <property type="match status" value="1"/>
</dbReference>
<organism evidence="6 7">
    <name type="scientific">Noviherbaspirillum album</name>
    <dbReference type="NCBI Taxonomy" id="3080276"/>
    <lineage>
        <taxon>Bacteria</taxon>
        <taxon>Pseudomonadati</taxon>
        <taxon>Pseudomonadota</taxon>
        <taxon>Betaproteobacteria</taxon>
        <taxon>Burkholderiales</taxon>
        <taxon>Oxalobacteraceae</taxon>
        <taxon>Noviherbaspirillum</taxon>
    </lineage>
</organism>
<proteinExistence type="inferred from homology"/>
<name>A0ABU6J2V5_9BURK</name>
<dbReference type="Pfam" id="PF03466">
    <property type="entry name" value="LysR_substrate"/>
    <property type="match status" value="1"/>
</dbReference>
<evidence type="ECO:0000256" key="1">
    <source>
        <dbReference type="ARBA" id="ARBA00009437"/>
    </source>
</evidence>
<dbReference type="SUPFAM" id="SSF46785">
    <property type="entry name" value="Winged helix' DNA-binding domain"/>
    <property type="match status" value="1"/>
</dbReference>
<dbReference type="EMBL" id="JAWIIV010000001">
    <property type="protein sequence ID" value="MEC4717642.1"/>
    <property type="molecule type" value="Genomic_DNA"/>
</dbReference>
<dbReference type="InterPro" id="IPR036390">
    <property type="entry name" value="WH_DNA-bd_sf"/>
</dbReference>
<keyword evidence="2" id="KW-0805">Transcription regulation</keyword>
<dbReference type="RefSeq" id="WP_326504394.1">
    <property type="nucleotide sequence ID" value="NZ_JAWIIV010000001.1"/>
</dbReference>
<gene>
    <name evidence="6" type="ORF">RY831_00605</name>
</gene>
<dbReference type="PROSITE" id="PS50931">
    <property type="entry name" value="HTH_LYSR"/>
    <property type="match status" value="1"/>
</dbReference>
<dbReference type="Pfam" id="PF00126">
    <property type="entry name" value="HTH_1"/>
    <property type="match status" value="1"/>
</dbReference>
<dbReference type="InterPro" id="IPR036388">
    <property type="entry name" value="WH-like_DNA-bd_sf"/>
</dbReference>
<evidence type="ECO:0000313" key="6">
    <source>
        <dbReference type="EMBL" id="MEC4717642.1"/>
    </source>
</evidence>
<keyword evidence="3" id="KW-0238">DNA-binding</keyword>
<protein>
    <submittedName>
        <fullName evidence="6">LysR family transcriptional regulator</fullName>
    </submittedName>
</protein>
<dbReference type="Gene3D" id="3.40.190.290">
    <property type="match status" value="1"/>
</dbReference>
<dbReference type="Proteomes" id="UP001352263">
    <property type="component" value="Unassembled WGS sequence"/>
</dbReference>
<comment type="similarity">
    <text evidence="1">Belongs to the LysR transcriptional regulatory family.</text>
</comment>
<dbReference type="InterPro" id="IPR005119">
    <property type="entry name" value="LysR_subst-bd"/>
</dbReference>
<evidence type="ECO:0000256" key="3">
    <source>
        <dbReference type="ARBA" id="ARBA00023125"/>
    </source>
</evidence>
<reference evidence="6 7" key="1">
    <citation type="submission" date="2023-10" db="EMBL/GenBank/DDBJ databases">
        <title>Noviherbaspirillum sp. CPCC 100848 genome assembly.</title>
        <authorList>
            <person name="Li X.Y."/>
            <person name="Fang X.M."/>
        </authorList>
    </citation>
    <scope>NUCLEOTIDE SEQUENCE [LARGE SCALE GENOMIC DNA]</scope>
    <source>
        <strain evidence="6 7">CPCC 100848</strain>
    </source>
</reference>
<dbReference type="PRINTS" id="PR00039">
    <property type="entry name" value="HTHLYSR"/>
</dbReference>
<evidence type="ECO:0000259" key="5">
    <source>
        <dbReference type="PROSITE" id="PS50931"/>
    </source>
</evidence>
<dbReference type="InterPro" id="IPR050950">
    <property type="entry name" value="HTH-type_LysR_regulators"/>
</dbReference>
<evidence type="ECO:0000313" key="7">
    <source>
        <dbReference type="Proteomes" id="UP001352263"/>
    </source>
</evidence>
<comment type="caution">
    <text evidence="6">The sequence shown here is derived from an EMBL/GenBank/DDBJ whole genome shotgun (WGS) entry which is preliminary data.</text>
</comment>
<dbReference type="CDD" id="cd08435">
    <property type="entry name" value="PBP2_GbpR"/>
    <property type="match status" value="1"/>
</dbReference>
<keyword evidence="4" id="KW-0804">Transcription</keyword>
<evidence type="ECO:0000256" key="2">
    <source>
        <dbReference type="ARBA" id="ARBA00023015"/>
    </source>
</evidence>
<dbReference type="InterPro" id="IPR000847">
    <property type="entry name" value="LysR_HTH_N"/>
</dbReference>
<sequence>MTLDGRQIAAFLAIATHGSLGRAAEAMHITQPALSRIVKRLEDELDAPLFERNSKGMRLTPFGEALLPRATLLQQEALHAAEEIQAMRGLGKGTIRVGAIGSIASSILPHAIEEVLTRWPNLRIEVVEGVWDRLADALVTHEIDIALGTQMEDSDDICAIADCRWTDASYVVTAASHELRQREKLSLADTLEQRWVIVPRGTAPYEDMRRMFARHGLGLPNIVVETRSIVVLKSLVINAGFLSWMPAPMYEVERRAGLLDALPIEGARAERTLTAFRRREGLLPAPAAKLVEELRRIAMTPGSGGKRA</sequence>
<dbReference type="SUPFAM" id="SSF53850">
    <property type="entry name" value="Periplasmic binding protein-like II"/>
    <property type="match status" value="1"/>
</dbReference>
<evidence type="ECO:0000256" key="4">
    <source>
        <dbReference type="ARBA" id="ARBA00023163"/>
    </source>
</evidence>
<accession>A0ABU6J2V5</accession>
<keyword evidence="7" id="KW-1185">Reference proteome</keyword>
<feature type="domain" description="HTH lysR-type" evidence="5">
    <location>
        <begin position="1"/>
        <end position="60"/>
    </location>
</feature>